<dbReference type="AlphaFoldDB" id="A0A1W1BJY0"/>
<dbReference type="EMBL" id="FPHH01000024">
    <property type="protein sequence ID" value="SFV53854.1"/>
    <property type="molecule type" value="Genomic_DNA"/>
</dbReference>
<protein>
    <recommendedName>
        <fullName evidence="3">Cell division protein ZapB</fullName>
    </recommendedName>
</protein>
<organism evidence="2">
    <name type="scientific">hydrothermal vent metagenome</name>
    <dbReference type="NCBI Taxonomy" id="652676"/>
    <lineage>
        <taxon>unclassified sequences</taxon>
        <taxon>metagenomes</taxon>
        <taxon>ecological metagenomes</taxon>
    </lineage>
</organism>
<sequence>MTVLDKLSERISQMIQERETLQNELESVRNELVALKANCELKNQEIDKLSEENALKDLEIEDILNKIESILG</sequence>
<gene>
    <name evidence="2" type="ORF">MNB_SM-5-325</name>
</gene>
<accession>A0A1W1BJY0</accession>
<feature type="coiled-coil region" evidence="1">
    <location>
        <begin position="4"/>
        <end position="66"/>
    </location>
</feature>
<dbReference type="Gene3D" id="1.20.5.340">
    <property type="match status" value="1"/>
</dbReference>
<name>A0A1W1BJY0_9ZZZZ</name>
<evidence type="ECO:0000256" key="1">
    <source>
        <dbReference type="SAM" id="Coils"/>
    </source>
</evidence>
<reference evidence="2" key="1">
    <citation type="submission" date="2016-10" db="EMBL/GenBank/DDBJ databases">
        <authorList>
            <person name="de Groot N.N."/>
        </authorList>
    </citation>
    <scope>NUCLEOTIDE SEQUENCE</scope>
</reference>
<proteinExistence type="predicted"/>
<evidence type="ECO:0000313" key="2">
    <source>
        <dbReference type="EMBL" id="SFV53854.1"/>
    </source>
</evidence>
<keyword evidence="1" id="KW-0175">Coiled coil</keyword>
<evidence type="ECO:0008006" key="3">
    <source>
        <dbReference type="Google" id="ProtNLM"/>
    </source>
</evidence>